<evidence type="ECO:0000313" key="2">
    <source>
        <dbReference type="Proteomes" id="UP001054945"/>
    </source>
</evidence>
<name>A0AAV4RC29_CAEEX</name>
<reference evidence="1 2" key="1">
    <citation type="submission" date="2021-06" db="EMBL/GenBank/DDBJ databases">
        <title>Caerostris extrusa draft genome.</title>
        <authorList>
            <person name="Kono N."/>
            <person name="Arakawa K."/>
        </authorList>
    </citation>
    <scope>NUCLEOTIDE SEQUENCE [LARGE SCALE GENOMIC DNA]</scope>
</reference>
<accession>A0AAV4RC29</accession>
<proteinExistence type="predicted"/>
<protein>
    <submittedName>
        <fullName evidence="1">Uncharacterized protein</fullName>
    </submittedName>
</protein>
<evidence type="ECO:0000313" key="1">
    <source>
        <dbReference type="EMBL" id="GIY18017.1"/>
    </source>
</evidence>
<gene>
    <name evidence="1" type="ORF">CEXT_613501</name>
</gene>
<organism evidence="1 2">
    <name type="scientific">Caerostris extrusa</name>
    <name type="common">Bark spider</name>
    <name type="synonym">Caerostris bankana</name>
    <dbReference type="NCBI Taxonomy" id="172846"/>
    <lineage>
        <taxon>Eukaryota</taxon>
        <taxon>Metazoa</taxon>
        <taxon>Ecdysozoa</taxon>
        <taxon>Arthropoda</taxon>
        <taxon>Chelicerata</taxon>
        <taxon>Arachnida</taxon>
        <taxon>Araneae</taxon>
        <taxon>Araneomorphae</taxon>
        <taxon>Entelegynae</taxon>
        <taxon>Araneoidea</taxon>
        <taxon>Araneidae</taxon>
        <taxon>Caerostris</taxon>
    </lineage>
</organism>
<comment type="caution">
    <text evidence="1">The sequence shown here is derived from an EMBL/GenBank/DDBJ whole genome shotgun (WGS) entry which is preliminary data.</text>
</comment>
<dbReference type="AlphaFoldDB" id="A0AAV4RC29"/>
<keyword evidence="2" id="KW-1185">Reference proteome</keyword>
<dbReference type="EMBL" id="BPLR01007571">
    <property type="protein sequence ID" value="GIY18017.1"/>
    <property type="molecule type" value="Genomic_DNA"/>
</dbReference>
<sequence>MCCKKSVSRWNRGRGVDGELDSLLPPARCAVPFRNDAIQDTARRHSQGTHSGTGISLREIRPQLATWEVEGRCRYWWSIVYTYIYITIIQCSKK</sequence>
<dbReference type="Proteomes" id="UP001054945">
    <property type="component" value="Unassembled WGS sequence"/>
</dbReference>